<gene>
    <name evidence="3" type="ORF">OJ997_26605</name>
</gene>
<dbReference type="PROSITE" id="PS51832">
    <property type="entry name" value="HD_GYP"/>
    <property type="match status" value="1"/>
</dbReference>
<dbReference type="Proteomes" id="UP001147653">
    <property type="component" value="Unassembled WGS sequence"/>
</dbReference>
<feature type="domain" description="HD-GYP" evidence="2">
    <location>
        <begin position="239"/>
        <end position="432"/>
    </location>
</feature>
<protein>
    <submittedName>
        <fullName evidence="3">HD-GYP domain-containing protein</fullName>
    </submittedName>
</protein>
<dbReference type="CDD" id="cd00077">
    <property type="entry name" value="HDc"/>
    <property type="match status" value="1"/>
</dbReference>
<evidence type="ECO:0000259" key="2">
    <source>
        <dbReference type="PROSITE" id="PS51832"/>
    </source>
</evidence>
<feature type="transmembrane region" description="Helical" evidence="1">
    <location>
        <begin position="18"/>
        <end position="38"/>
    </location>
</feature>
<name>A0A9X3SBT7_9ACTN</name>
<evidence type="ECO:0000313" key="3">
    <source>
        <dbReference type="EMBL" id="MDA0183906.1"/>
    </source>
</evidence>
<dbReference type="EMBL" id="JAPDDP010000063">
    <property type="protein sequence ID" value="MDA0183906.1"/>
    <property type="molecule type" value="Genomic_DNA"/>
</dbReference>
<keyword evidence="4" id="KW-1185">Reference proteome</keyword>
<dbReference type="PANTHER" id="PTHR43155:SF2">
    <property type="entry name" value="CYCLIC DI-GMP PHOSPHODIESTERASE PA4108"/>
    <property type="match status" value="1"/>
</dbReference>
<dbReference type="NCBIfam" id="TIGR00277">
    <property type="entry name" value="HDIG"/>
    <property type="match status" value="1"/>
</dbReference>
<dbReference type="InterPro" id="IPR006675">
    <property type="entry name" value="HDIG_dom"/>
</dbReference>
<proteinExistence type="predicted"/>
<dbReference type="InterPro" id="IPR003607">
    <property type="entry name" value="HD/PDEase_dom"/>
</dbReference>
<organism evidence="3 4">
    <name type="scientific">Solirubrobacter phytolaccae</name>
    <dbReference type="NCBI Taxonomy" id="1404360"/>
    <lineage>
        <taxon>Bacteria</taxon>
        <taxon>Bacillati</taxon>
        <taxon>Actinomycetota</taxon>
        <taxon>Thermoleophilia</taxon>
        <taxon>Solirubrobacterales</taxon>
        <taxon>Solirubrobacteraceae</taxon>
        <taxon>Solirubrobacter</taxon>
    </lineage>
</organism>
<accession>A0A9X3SBT7</accession>
<dbReference type="RefSeq" id="WP_270028320.1">
    <property type="nucleotide sequence ID" value="NZ_JAPDDP010000063.1"/>
</dbReference>
<keyword evidence="1" id="KW-0472">Membrane</keyword>
<dbReference type="SMART" id="SM00471">
    <property type="entry name" value="HDc"/>
    <property type="match status" value="1"/>
</dbReference>
<dbReference type="Gene3D" id="1.10.3210.10">
    <property type="entry name" value="Hypothetical protein af1432"/>
    <property type="match status" value="1"/>
</dbReference>
<comment type="caution">
    <text evidence="3">The sequence shown here is derived from an EMBL/GenBank/DDBJ whole genome shotgun (WGS) entry which is preliminary data.</text>
</comment>
<evidence type="ECO:0000313" key="4">
    <source>
        <dbReference type="Proteomes" id="UP001147653"/>
    </source>
</evidence>
<keyword evidence="1" id="KW-0812">Transmembrane</keyword>
<feature type="transmembrane region" description="Helical" evidence="1">
    <location>
        <begin position="197"/>
        <end position="219"/>
    </location>
</feature>
<dbReference type="AlphaFoldDB" id="A0A9X3SBT7"/>
<reference evidence="3" key="1">
    <citation type="submission" date="2022-10" db="EMBL/GenBank/DDBJ databases">
        <title>The WGS of Solirubrobacter phytolaccae KCTC 29190.</title>
        <authorList>
            <person name="Jiang Z."/>
        </authorList>
    </citation>
    <scope>NUCLEOTIDE SEQUENCE</scope>
    <source>
        <strain evidence="3">KCTC 29190</strain>
    </source>
</reference>
<dbReference type="PANTHER" id="PTHR43155">
    <property type="entry name" value="CYCLIC DI-GMP PHOSPHODIESTERASE PA4108-RELATED"/>
    <property type="match status" value="1"/>
</dbReference>
<sequence>MLSDVEARRPVGLPRRELLAEGVLAVLLLAGMLALALLAAPTHALNLPLALAYVAGYVVLHRLEFRMGDSVYVPTQLLLVPMLLLLPTPLVPLLVVAGTVTACVLPIVRGQRAPDRLLLAFNDAGFALTPAVVLVVLGAETADWSHWPIYLAALGAQFAVDHVRETIRSAAASGVPARVVVWELAQAHAVDAMLAPIGLLAAIAAADVPAAALLVLPLVGLMQHFSAEREAHVARTIELSRAYRGTAVLLSDLLEDSDAYTGQHTHEVVELSVRVAEKLGVDEDVRRETELGALLHDIGKIAIPDSIINKPGPLTDDEWTLMKTHTVVGQQMLDRVGGLLGNVGLVVRASHERFDGRGYPDGLIGVEIPLAARIIIVCDSFNAMTTTRPYRPAMAIVDAVEELRVCSGTQFDPNVAEALIEIVSEPGWQLTL</sequence>
<keyword evidence="1" id="KW-1133">Transmembrane helix</keyword>
<dbReference type="InterPro" id="IPR037522">
    <property type="entry name" value="HD_GYP_dom"/>
</dbReference>
<dbReference type="SUPFAM" id="SSF109604">
    <property type="entry name" value="HD-domain/PDEase-like"/>
    <property type="match status" value="1"/>
</dbReference>
<evidence type="ECO:0000256" key="1">
    <source>
        <dbReference type="SAM" id="Phobius"/>
    </source>
</evidence>
<feature type="transmembrane region" description="Helical" evidence="1">
    <location>
        <begin position="117"/>
        <end position="139"/>
    </location>
</feature>
<dbReference type="Pfam" id="PF13487">
    <property type="entry name" value="HD_5"/>
    <property type="match status" value="1"/>
</dbReference>
<feature type="transmembrane region" description="Helical" evidence="1">
    <location>
        <begin position="83"/>
        <end position="105"/>
    </location>
</feature>